<evidence type="ECO:0000313" key="3">
    <source>
        <dbReference type="EMBL" id="MEO3939547.1"/>
    </source>
</evidence>
<sequence length="718" mass="76800">MAESHRANNAGAKVGKHTEQEVVAGTVRLDSFRLSYSKGFFVVEIDGTITIGPMAFSLMGLGLGLRLGEQLSIEPRLSGASMDFSKPPTVKIAAGLVILAPPRQGFAGLAKIELNELITIRALTMWERLKDGTESLFVYATLNSPAGLFAVPPVIFTGFALGFGINSSLRQPTVEEIDNFPLVEQASGANAELTPAQALSSLVGKGGDQPWISAVPGRYWGAGGVVFTVFKFVEAQALLVVEAGNDSWRVMLLGRTVIRLPKTKKGKSLANVGIDFAIAYDSELARFSMDVQISPGSYVIDPEARLSGGIALYVWGRDLPGRPGSQGFVLTAGGYHPRFHIPEHFPRPPRLGFTWQRGAVRASGGVYAAITDGVFMAGGELSVSTELRLGVKAALRTQFDVLVQWKPFHYAVDLSVRIGVSFWFFGARHVEVDTQLHLYGPPLGGWARAKIWFISFTFAIGADRAPLPPIDWDEFTELIPSPVQGVLLEGVRAEGQPKGSLKNRPPTVVGADLLFRVQTAIPAGTVTINAEPAPTSTDLGTISIRPLGSKEVTSELDVAIVGERGIPVDTKAWRFTLRCGPVPAALWSPPADPAAGPNVPTHRNDRYTTLSIRPPQPMLGRATAVMSTHAWNLHEAQKGDRPNLEAPATSPRPTIALDSPARISSALQNHTMTKDRNDMVELLADGGFTGLTGGSLTILAGNSPNLFAYPPMVSGASA</sequence>
<feature type="domain" description="DUF6603" evidence="2">
    <location>
        <begin position="24"/>
        <end position="520"/>
    </location>
</feature>
<name>A0ABV0GLW1_PAENI</name>
<organism evidence="3 4">
    <name type="scientific">Paenarthrobacter nicotinovorans</name>
    <name type="common">Arthrobacter nicotinovorans</name>
    <dbReference type="NCBI Taxonomy" id="29320"/>
    <lineage>
        <taxon>Bacteria</taxon>
        <taxon>Bacillati</taxon>
        <taxon>Actinomycetota</taxon>
        <taxon>Actinomycetes</taxon>
        <taxon>Micrococcales</taxon>
        <taxon>Micrococcaceae</taxon>
        <taxon>Paenarthrobacter</taxon>
    </lineage>
</organism>
<feature type="region of interest" description="Disordered" evidence="1">
    <location>
        <begin position="636"/>
        <end position="656"/>
    </location>
</feature>
<dbReference type="Pfam" id="PF20248">
    <property type="entry name" value="DUF6603"/>
    <property type="match status" value="1"/>
</dbReference>
<dbReference type="RefSeq" id="WP_347781534.1">
    <property type="nucleotide sequence ID" value="NZ_JBBMFV010000001.1"/>
</dbReference>
<proteinExistence type="predicted"/>
<gene>
    <name evidence="3" type="ORF">V3C41_00515</name>
</gene>
<comment type="caution">
    <text evidence="3">The sequence shown here is derived from an EMBL/GenBank/DDBJ whole genome shotgun (WGS) entry which is preliminary data.</text>
</comment>
<reference evidence="3 4" key="1">
    <citation type="journal article" date="2024" name="Appl. Microbiol. Biotechnol.">
        <title>Biosynthetic gene clusters with biotechnological applications in novel Antarctic isolates from Actinomycetota.</title>
        <authorList>
            <person name="Bruna P."/>
            <person name="Nunez-Montero K."/>
            <person name="Contreras M.J."/>
            <person name="Leal K."/>
            <person name="Garcia M."/>
            <person name="Abanto M."/>
            <person name="Barrientos L."/>
        </authorList>
    </citation>
    <scope>NUCLEOTIDE SEQUENCE [LARGE SCALE GENOMIC DNA]</scope>
    <source>
        <strain evidence="3 4">Se16.17</strain>
    </source>
</reference>
<evidence type="ECO:0000313" key="4">
    <source>
        <dbReference type="Proteomes" id="UP001448614"/>
    </source>
</evidence>
<dbReference type="Proteomes" id="UP001448614">
    <property type="component" value="Unassembled WGS sequence"/>
</dbReference>
<evidence type="ECO:0000259" key="2">
    <source>
        <dbReference type="Pfam" id="PF20248"/>
    </source>
</evidence>
<dbReference type="EMBL" id="JBBMFV010000001">
    <property type="protein sequence ID" value="MEO3939547.1"/>
    <property type="molecule type" value="Genomic_DNA"/>
</dbReference>
<accession>A0ABV0GLW1</accession>
<protein>
    <submittedName>
        <fullName evidence="3">DUF6603 domain-containing protein</fullName>
    </submittedName>
</protein>
<evidence type="ECO:0000256" key="1">
    <source>
        <dbReference type="SAM" id="MobiDB-lite"/>
    </source>
</evidence>
<keyword evidence="4" id="KW-1185">Reference proteome</keyword>
<dbReference type="InterPro" id="IPR046538">
    <property type="entry name" value="DUF6603"/>
</dbReference>